<evidence type="ECO:0000313" key="2">
    <source>
        <dbReference type="Proteomes" id="UP001165063"/>
    </source>
</evidence>
<protein>
    <submittedName>
        <fullName evidence="1">Unnamed protein product</fullName>
    </submittedName>
</protein>
<keyword evidence="2" id="KW-1185">Reference proteome</keyword>
<dbReference type="EMBL" id="BSXU01003882">
    <property type="protein sequence ID" value="GMG40523.1"/>
    <property type="molecule type" value="Genomic_DNA"/>
</dbReference>
<accession>A0A9W6Z455</accession>
<proteinExistence type="predicted"/>
<reference evidence="1" key="1">
    <citation type="submission" date="2023-04" db="EMBL/GenBank/DDBJ databases">
        <title>Ambrosiozyma monospora NBRC 1965.</title>
        <authorList>
            <person name="Ichikawa N."/>
            <person name="Sato H."/>
            <person name="Tonouchi N."/>
        </authorList>
    </citation>
    <scope>NUCLEOTIDE SEQUENCE</scope>
    <source>
        <strain evidence="1">NBRC 1965</strain>
    </source>
</reference>
<name>A0A9W6Z455_AMBMO</name>
<gene>
    <name evidence="1" type="ORF">Amon01_000626100</name>
</gene>
<evidence type="ECO:0000313" key="1">
    <source>
        <dbReference type="EMBL" id="GMG40523.1"/>
    </source>
</evidence>
<comment type="caution">
    <text evidence="1">The sequence shown here is derived from an EMBL/GenBank/DDBJ whole genome shotgun (WGS) entry which is preliminary data.</text>
</comment>
<dbReference type="Proteomes" id="UP001165063">
    <property type="component" value="Unassembled WGS sequence"/>
</dbReference>
<dbReference type="AlphaFoldDB" id="A0A9W6Z455"/>
<organism evidence="1 2">
    <name type="scientific">Ambrosiozyma monospora</name>
    <name type="common">Yeast</name>
    <name type="synonym">Endomycopsis monosporus</name>
    <dbReference type="NCBI Taxonomy" id="43982"/>
    <lineage>
        <taxon>Eukaryota</taxon>
        <taxon>Fungi</taxon>
        <taxon>Dikarya</taxon>
        <taxon>Ascomycota</taxon>
        <taxon>Saccharomycotina</taxon>
        <taxon>Pichiomycetes</taxon>
        <taxon>Pichiales</taxon>
        <taxon>Pichiaceae</taxon>
        <taxon>Ambrosiozyma</taxon>
    </lineage>
</organism>
<sequence length="82" mass="8695">MLLFSLKLVNGPTLPATPAPFAAVLLGLLTEVALDPLPLSEDPAALLLTCPETEDGSKPNIVTKAIESLKICMMKDSMMETI</sequence>